<evidence type="ECO:0000256" key="1">
    <source>
        <dbReference type="SAM" id="SignalP"/>
    </source>
</evidence>
<keyword evidence="1" id="KW-0732">Signal</keyword>
<name>A0A926NCT5_9BACL</name>
<dbReference type="Proteomes" id="UP000661691">
    <property type="component" value="Unassembled WGS sequence"/>
</dbReference>
<gene>
    <name evidence="2" type="ORF">IC620_02505</name>
</gene>
<sequence>MTNVKSNKFVLSMLAIVLVFSFSTPIASADDWFPISFTCHTTNDSYFLNLDGSKYDAIKYTFNNHQNLNGLEVSLIDSNTNEVKETVILDGQTNSVYFEFDKTIVYKVKIGKFDGLDLVTGTYKRYY</sequence>
<proteinExistence type="predicted"/>
<comment type="caution">
    <text evidence="2">The sequence shown here is derived from an EMBL/GenBank/DDBJ whole genome shotgun (WGS) entry which is preliminary data.</text>
</comment>
<feature type="signal peptide" evidence="1">
    <location>
        <begin position="1"/>
        <end position="29"/>
    </location>
</feature>
<protein>
    <submittedName>
        <fullName evidence="2">Uncharacterized protein</fullName>
    </submittedName>
</protein>
<dbReference type="EMBL" id="JACXAH010000002">
    <property type="protein sequence ID" value="MBD1371229.1"/>
    <property type="molecule type" value="Genomic_DNA"/>
</dbReference>
<organism evidence="2 3">
    <name type="scientific">Polycladospora coralii</name>
    <dbReference type="NCBI Taxonomy" id="2771432"/>
    <lineage>
        <taxon>Bacteria</taxon>
        <taxon>Bacillati</taxon>
        <taxon>Bacillota</taxon>
        <taxon>Bacilli</taxon>
        <taxon>Bacillales</taxon>
        <taxon>Thermoactinomycetaceae</taxon>
        <taxon>Polycladospora</taxon>
    </lineage>
</organism>
<evidence type="ECO:0000313" key="2">
    <source>
        <dbReference type="EMBL" id="MBD1371229.1"/>
    </source>
</evidence>
<dbReference type="AlphaFoldDB" id="A0A926NCT5"/>
<reference evidence="2" key="1">
    <citation type="submission" date="2020-09" db="EMBL/GenBank/DDBJ databases">
        <title>A novel bacterium of genus Hazenella, isolated from South China Sea.</title>
        <authorList>
            <person name="Huang H."/>
            <person name="Mo K."/>
            <person name="Hu Y."/>
        </authorList>
    </citation>
    <scope>NUCLEOTIDE SEQUENCE</scope>
    <source>
        <strain evidence="2">IB182357</strain>
    </source>
</reference>
<accession>A0A926NCT5</accession>
<feature type="chain" id="PRO_5036782521" evidence="1">
    <location>
        <begin position="30"/>
        <end position="127"/>
    </location>
</feature>
<dbReference type="RefSeq" id="WP_191138888.1">
    <property type="nucleotide sequence ID" value="NZ_JACXAG020000002.1"/>
</dbReference>
<evidence type="ECO:0000313" key="3">
    <source>
        <dbReference type="Proteomes" id="UP000661691"/>
    </source>
</evidence>
<keyword evidence="3" id="KW-1185">Reference proteome</keyword>